<dbReference type="AlphaFoldDB" id="F5RNY8"/>
<dbReference type="InterPro" id="IPR036237">
    <property type="entry name" value="Xyl_isomerase-like_sf"/>
</dbReference>
<dbReference type="Gene3D" id="3.20.20.150">
    <property type="entry name" value="Divalent-metal-dependent TIM barrel enzymes"/>
    <property type="match status" value="1"/>
</dbReference>
<dbReference type="GO" id="GO:0004519">
    <property type="term" value="F:endonuclease activity"/>
    <property type="evidence" value="ECO:0007669"/>
    <property type="project" value="UniProtKB-KW"/>
</dbReference>
<gene>
    <name evidence="2" type="ORF">HMPREF9081_1974</name>
</gene>
<evidence type="ECO:0000313" key="2">
    <source>
        <dbReference type="EMBL" id="EGK58378.1"/>
    </source>
</evidence>
<evidence type="ECO:0000313" key="3">
    <source>
        <dbReference type="Proteomes" id="UP000004067"/>
    </source>
</evidence>
<reference evidence="2 3" key="1">
    <citation type="submission" date="2011-04" db="EMBL/GenBank/DDBJ databases">
        <authorList>
            <person name="Muzny D."/>
            <person name="Qin X."/>
            <person name="Deng J."/>
            <person name="Jiang H."/>
            <person name="Liu Y."/>
            <person name="Qu J."/>
            <person name="Song X.-Z."/>
            <person name="Zhang L."/>
            <person name="Thornton R."/>
            <person name="Coyle M."/>
            <person name="Francisco L."/>
            <person name="Jackson L."/>
            <person name="Javaid M."/>
            <person name="Korchina V."/>
            <person name="Kovar C."/>
            <person name="Mata R."/>
            <person name="Mathew T."/>
            <person name="Ngo R."/>
            <person name="Nguyen L."/>
            <person name="Nguyen N."/>
            <person name="Okwuonu G."/>
            <person name="Ongeri F."/>
            <person name="Pham C."/>
            <person name="Simmons D."/>
            <person name="Wilczek-Boney K."/>
            <person name="Hale W."/>
            <person name="Jakkamsetti A."/>
            <person name="Pham P."/>
            <person name="Ruth R."/>
            <person name="San Lucas F."/>
            <person name="Warren J."/>
            <person name="Zhang J."/>
            <person name="Zhao Z."/>
            <person name="Zhou C."/>
            <person name="Zhu D."/>
            <person name="Lee S."/>
            <person name="Bess C."/>
            <person name="Blankenburg K."/>
            <person name="Forbes L."/>
            <person name="Fu Q."/>
            <person name="Gubbala S."/>
            <person name="Hirani K."/>
            <person name="Jayaseelan J.C."/>
            <person name="Lara F."/>
            <person name="Munidasa M."/>
            <person name="Palculict T."/>
            <person name="Patil S."/>
            <person name="Pu L.-L."/>
            <person name="Saada N."/>
            <person name="Tang L."/>
            <person name="Weissenberger G."/>
            <person name="Zhu Y."/>
            <person name="Hemphill L."/>
            <person name="Shang Y."/>
            <person name="Youmans B."/>
            <person name="Ayvaz T."/>
            <person name="Ross M."/>
            <person name="Santibanez J."/>
            <person name="Aqrawi P."/>
            <person name="Gross S."/>
            <person name="Joshi V."/>
            <person name="Fowler G."/>
            <person name="Nazareth L."/>
            <person name="Reid J."/>
            <person name="Worley K."/>
            <person name="Petrosino J."/>
            <person name="Highlander S."/>
            <person name="Gibbs R."/>
        </authorList>
    </citation>
    <scope>NUCLEOTIDE SEQUENCE [LARGE SCALE GENOMIC DNA]</scope>
    <source>
        <strain evidence="2 3">DSM 2778</strain>
    </source>
</reference>
<keyword evidence="3" id="KW-1185">Reference proteome</keyword>
<evidence type="ECO:0000259" key="1">
    <source>
        <dbReference type="Pfam" id="PF01261"/>
    </source>
</evidence>
<dbReference type="InterPro" id="IPR013022">
    <property type="entry name" value="Xyl_isomerase-like_TIM-brl"/>
</dbReference>
<keyword evidence="2" id="KW-0255">Endonuclease</keyword>
<dbReference type="EMBL" id="AFHQ01000047">
    <property type="protein sequence ID" value="EGK58378.1"/>
    <property type="molecule type" value="Genomic_DNA"/>
</dbReference>
<organism evidence="2 3">
    <name type="scientific">Centipeda periodontii DSM 2778</name>
    <dbReference type="NCBI Taxonomy" id="888060"/>
    <lineage>
        <taxon>Bacteria</taxon>
        <taxon>Bacillati</taxon>
        <taxon>Bacillota</taxon>
        <taxon>Negativicutes</taxon>
        <taxon>Selenomonadales</taxon>
        <taxon>Selenomonadaceae</taxon>
        <taxon>Centipeda</taxon>
    </lineage>
</organism>
<protein>
    <submittedName>
        <fullName evidence="2">Family 2 AP endonuclease</fullName>
    </submittedName>
</protein>
<dbReference type="Pfam" id="PF01261">
    <property type="entry name" value="AP_endonuc_2"/>
    <property type="match status" value="1"/>
</dbReference>
<keyword evidence="2" id="KW-0378">Hydrolase</keyword>
<dbReference type="RefSeq" id="WP_006307005.1">
    <property type="nucleotide sequence ID" value="NZ_GL892076.1"/>
</dbReference>
<dbReference type="SUPFAM" id="SSF51658">
    <property type="entry name" value="Xylose isomerase-like"/>
    <property type="match status" value="1"/>
</dbReference>
<dbReference type="Proteomes" id="UP000004067">
    <property type="component" value="Unassembled WGS sequence"/>
</dbReference>
<name>F5RNY8_9FIRM</name>
<accession>F5RNY8</accession>
<dbReference type="eggNOG" id="COG1082">
    <property type="taxonomic scope" value="Bacteria"/>
</dbReference>
<feature type="domain" description="Xylose isomerase-like TIM barrel" evidence="1">
    <location>
        <begin position="99"/>
        <end position="274"/>
    </location>
</feature>
<dbReference type="STRING" id="888060.HMPREF9081_1974"/>
<dbReference type="HOGENOM" id="CLU_046677_0_0_9"/>
<keyword evidence="2" id="KW-0540">Nuclease</keyword>
<dbReference type="OrthoDB" id="6253202at2"/>
<comment type="caution">
    <text evidence="2">The sequence shown here is derived from an EMBL/GenBank/DDBJ whole genome shotgun (WGS) entry which is preliminary data.</text>
</comment>
<sequence length="322" mass="37720">MLALTNLSNADCDVENVLQNSADTLPTLLRVHELDGIEFMLCAPWDRVMFPPTYIKGVHLMFWPTWVDFWRGDRVALMEEFGSEENIRRYYGSLDTGDWVAAWKENLRQAAECQPHYIIFHVAHNRTSEMYARRFSMSDESVIRATIELVNEIAREIPQGCRLLFENLWWPGLTFREPHLAEMLLERIDYDNAGFMLDVGHLMNTNFDLRSESDGAAYVAKIYHALGALGKRICGVHLHQSLSGAYTREMIHRHMGEFHPLDWRETMDYVRHVDRHEPFRTEAARRIVDMVQPDYLVHEFLHRSRADLEQKLRTQRFALGIL</sequence>
<proteinExistence type="predicted"/>